<comment type="caution">
    <text evidence="2">The sequence shown here is derived from an EMBL/GenBank/DDBJ whole genome shotgun (WGS) entry which is preliminary data.</text>
</comment>
<dbReference type="EMBL" id="QZKU01000019">
    <property type="protein sequence ID" value="RJP25679.1"/>
    <property type="molecule type" value="Genomic_DNA"/>
</dbReference>
<keyword evidence="1" id="KW-0812">Transmembrane</keyword>
<evidence type="ECO:0000256" key="1">
    <source>
        <dbReference type="SAM" id="Phobius"/>
    </source>
</evidence>
<keyword evidence="1" id="KW-0472">Membrane</keyword>
<dbReference type="AlphaFoldDB" id="A0A3A4P3F7"/>
<feature type="transmembrane region" description="Helical" evidence="1">
    <location>
        <begin position="6"/>
        <end position="27"/>
    </location>
</feature>
<name>A0A3A4P3F7_ABYX5</name>
<feature type="transmembrane region" description="Helical" evidence="1">
    <location>
        <begin position="39"/>
        <end position="59"/>
    </location>
</feature>
<dbReference type="Proteomes" id="UP000265882">
    <property type="component" value="Unassembled WGS sequence"/>
</dbReference>
<keyword evidence="1" id="KW-1133">Transmembrane helix</keyword>
<accession>A0A3A4P3F7</accession>
<protein>
    <submittedName>
        <fullName evidence="2">Uncharacterized protein</fullName>
    </submittedName>
</protein>
<feature type="transmembrane region" description="Helical" evidence="1">
    <location>
        <begin position="97"/>
        <end position="115"/>
    </location>
</feature>
<evidence type="ECO:0000313" key="2">
    <source>
        <dbReference type="EMBL" id="RJP25679.1"/>
    </source>
</evidence>
<reference evidence="2 3" key="1">
    <citation type="journal article" date="2017" name="ISME J.">
        <title>Energy and carbon metabolisms in a deep terrestrial subsurface fluid microbial community.</title>
        <authorList>
            <person name="Momper L."/>
            <person name="Jungbluth S.P."/>
            <person name="Lee M.D."/>
            <person name="Amend J.P."/>
        </authorList>
    </citation>
    <scope>NUCLEOTIDE SEQUENCE [LARGE SCALE GENOMIC DNA]</scope>
    <source>
        <strain evidence="2">SURF_5</strain>
    </source>
</reference>
<sequence>MSLISYGIPILGIIGFAVAAFSVFTGILNPEKMGISQNVLWMFGVSEIIMAACWAVVLYGLLSGSSWPKSLALLITGMYLCNYLVSLAMFKNMGDKLFKYWGTIGAIVLLLYCIWI</sequence>
<evidence type="ECO:0000313" key="3">
    <source>
        <dbReference type="Proteomes" id="UP000265882"/>
    </source>
</evidence>
<gene>
    <name evidence="2" type="ORF">C4520_02050</name>
</gene>
<organism evidence="2 3">
    <name type="scientific">Abyssobacteria bacterium (strain SURF_5)</name>
    <dbReference type="NCBI Taxonomy" id="2093360"/>
    <lineage>
        <taxon>Bacteria</taxon>
        <taxon>Pseudomonadati</taxon>
        <taxon>Candidatus Hydrogenedentota</taxon>
        <taxon>Candidatus Abyssobacteria</taxon>
    </lineage>
</organism>
<feature type="transmembrane region" description="Helical" evidence="1">
    <location>
        <begin position="71"/>
        <end position="90"/>
    </location>
</feature>
<proteinExistence type="predicted"/>